<evidence type="ECO:0000313" key="3">
    <source>
        <dbReference type="Proteomes" id="UP001419910"/>
    </source>
</evidence>
<protein>
    <recommendedName>
        <fullName evidence="4">DUF2147 domain-containing protein</fullName>
    </recommendedName>
</protein>
<keyword evidence="3" id="KW-1185">Reference proteome</keyword>
<sequence length="163" mass="18694">MAGRIRAWRTFAAIVSFGLAAATSAQDFPQASSIRTMGSMEGHSAPMEAFRPSLHCVHKDECIVLVNNSTDYYVVGFYIDDEGTDKKGRLKWSDNLFRPDFTLRYHEAWWIHRSTKLGCVILAKVEMRERKTRKRWESAFNKFDLCKDGIPYTIIALNTPPKD</sequence>
<evidence type="ECO:0008006" key="4">
    <source>
        <dbReference type="Google" id="ProtNLM"/>
    </source>
</evidence>
<name>A0ABU9Y228_9SPHN</name>
<accession>A0ABU9Y228</accession>
<feature type="chain" id="PRO_5045570256" description="DUF2147 domain-containing protein" evidence="1">
    <location>
        <begin position="28"/>
        <end position="163"/>
    </location>
</feature>
<dbReference type="EMBL" id="JBDIME010000006">
    <property type="protein sequence ID" value="MEN2789854.1"/>
    <property type="molecule type" value="Genomic_DNA"/>
</dbReference>
<keyword evidence="1" id="KW-0732">Signal</keyword>
<evidence type="ECO:0000313" key="2">
    <source>
        <dbReference type="EMBL" id="MEN2789854.1"/>
    </source>
</evidence>
<reference evidence="2 3" key="1">
    <citation type="submission" date="2024-05" db="EMBL/GenBank/DDBJ databases">
        <authorList>
            <person name="Liu Q."/>
            <person name="Xin Y.-H."/>
        </authorList>
    </citation>
    <scope>NUCLEOTIDE SEQUENCE [LARGE SCALE GENOMIC DNA]</scope>
    <source>
        <strain evidence="2 3">CGMCC 1.10181</strain>
    </source>
</reference>
<evidence type="ECO:0000256" key="1">
    <source>
        <dbReference type="SAM" id="SignalP"/>
    </source>
</evidence>
<organism evidence="2 3">
    <name type="scientific">Sphingomonas oligophenolica</name>
    <dbReference type="NCBI Taxonomy" id="301154"/>
    <lineage>
        <taxon>Bacteria</taxon>
        <taxon>Pseudomonadati</taxon>
        <taxon>Pseudomonadota</taxon>
        <taxon>Alphaproteobacteria</taxon>
        <taxon>Sphingomonadales</taxon>
        <taxon>Sphingomonadaceae</taxon>
        <taxon>Sphingomonas</taxon>
    </lineage>
</organism>
<comment type="caution">
    <text evidence="2">The sequence shown here is derived from an EMBL/GenBank/DDBJ whole genome shotgun (WGS) entry which is preliminary data.</text>
</comment>
<dbReference type="Proteomes" id="UP001419910">
    <property type="component" value="Unassembled WGS sequence"/>
</dbReference>
<proteinExistence type="predicted"/>
<dbReference type="RefSeq" id="WP_343891357.1">
    <property type="nucleotide sequence ID" value="NZ_BAAAEH010000040.1"/>
</dbReference>
<gene>
    <name evidence="2" type="ORF">ABC974_09470</name>
</gene>
<feature type="signal peptide" evidence="1">
    <location>
        <begin position="1"/>
        <end position="27"/>
    </location>
</feature>